<comment type="caution">
    <text evidence="1">The sequence shown here is derived from an EMBL/GenBank/DDBJ whole genome shotgun (WGS) entry which is preliminary data.</text>
</comment>
<dbReference type="Proteomes" id="UP001163603">
    <property type="component" value="Chromosome 10"/>
</dbReference>
<keyword evidence="2" id="KW-1185">Reference proteome</keyword>
<proteinExistence type="predicted"/>
<sequence>MKRIESEVDMLSALPEPLLHHIMSFLSFQEFVSSSVLCKRWMQAWRTFPELEYVDRIHHRTRRGRVMKCFEKILLKRHMDMISICKFRIHMCFLSCHQASFVDRCLCYAIGSHVKELELSLERGYKLPQLVLCSKSIEVLQLVGCKLEAHCDMKLPSLRKLTLYRVYADGRVIEKLVAGSPLIEYLKIDFCHGVKSLELSNVNKLSKIKVYGGGFSRELKQLDVNALNVHSISLSQLSGPCEINIAPCKSLKRLKLRRLVIRDEWLCNEMLKLPLLEYLSIMHCNKLESIKISRPSLKELLITECSNLVEVNMVTSNLSRFKYSGDVISFLFNDLALSQVDLNLHSENIDDQWYAKYTELLAKFHQCSKVFYLRSNTGENVIIPRESRQILRPPLFGVKHLDFTVTKGDKDFRIAELVDGLLWISPHAETISIQYEFTYLDNFSFQFTYKNRLICEGETPYCCESLPVSCWQDCLKEVKIEHKAFRGSTNVKSCSFKDEDILAKIDGLCRYNP</sequence>
<dbReference type="EMBL" id="CM047745">
    <property type="protein sequence ID" value="KAJ0026312.1"/>
    <property type="molecule type" value="Genomic_DNA"/>
</dbReference>
<evidence type="ECO:0000313" key="1">
    <source>
        <dbReference type="EMBL" id="KAJ0026312.1"/>
    </source>
</evidence>
<name>A0ACC0Y0B9_9ROSI</name>
<protein>
    <submittedName>
        <fullName evidence="1">Uncharacterized protein</fullName>
    </submittedName>
</protein>
<organism evidence="1 2">
    <name type="scientific">Pistacia integerrima</name>
    <dbReference type="NCBI Taxonomy" id="434235"/>
    <lineage>
        <taxon>Eukaryota</taxon>
        <taxon>Viridiplantae</taxon>
        <taxon>Streptophyta</taxon>
        <taxon>Embryophyta</taxon>
        <taxon>Tracheophyta</taxon>
        <taxon>Spermatophyta</taxon>
        <taxon>Magnoliopsida</taxon>
        <taxon>eudicotyledons</taxon>
        <taxon>Gunneridae</taxon>
        <taxon>Pentapetalae</taxon>
        <taxon>rosids</taxon>
        <taxon>malvids</taxon>
        <taxon>Sapindales</taxon>
        <taxon>Anacardiaceae</taxon>
        <taxon>Pistacia</taxon>
    </lineage>
</organism>
<reference evidence="2" key="1">
    <citation type="journal article" date="2023" name="G3 (Bethesda)">
        <title>Genome assembly and association tests identify interacting loci associated with vigor, precocity, and sex in interspecific pistachio rootstocks.</title>
        <authorList>
            <person name="Palmer W."/>
            <person name="Jacygrad E."/>
            <person name="Sagayaradj S."/>
            <person name="Cavanaugh K."/>
            <person name="Han R."/>
            <person name="Bertier L."/>
            <person name="Beede B."/>
            <person name="Kafkas S."/>
            <person name="Golino D."/>
            <person name="Preece J."/>
            <person name="Michelmore R."/>
        </authorList>
    </citation>
    <scope>NUCLEOTIDE SEQUENCE [LARGE SCALE GENOMIC DNA]</scope>
</reference>
<gene>
    <name evidence="1" type="ORF">Pint_07872</name>
</gene>
<evidence type="ECO:0000313" key="2">
    <source>
        <dbReference type="Proteomes" id="UP001163603"/>
    </source>
</evidence>
<accession>A0ACC0Y0B9</accession>